<accession>A0ACC1RVV5</accession>
<proteinExistence type="predicted"/>
<name>A0ACC1RVV5_9HYPO</name>
<comment type="caution">
    <text evidence="1">The sequence shown here is derived from an EMBL/GenBank/DDBJ whole genome shotgun (WGS) entry which is preliminary data.</text>
</comment>
<protein>
    <submittedName>
        <fullName evidence="1">Uncharacterized protein</fullName>
    </submittedName>
</protein>
<gene>
    <name evidence="1" type="ORF">NM208_g11010</name>
</gene>
<reference evidence="1" key="1">
    <citation type="submission" date="2022-08" db="EMBL/GenBank/DDBJ databases">
        <title>Genome Sequence of Fusarium decemcellulare.</title>
        <authorList>
            <person name="Buettner E."/>
        </authorList>
    </citation>
    <scope>NUCLEOTIDE SEQUENCE</scope>
    <source>
        <strain evidence="1">Babe19</strain>
    </source>
</reference>
<organism evidence="1 2">
    <name type="scientific">Fusarium decemcellulare</name>
    <dbReference type="NCBI Taxonomy" id="57161"/>
    <lineage>
        <taxon>Eukaryota</taxon>
        <taxon>Fungi</taxon>
        <taxon>Dikarya</taxon>
        <taxon>Ascomycota</taxon>
        <taxon>Pezizomycotina</taxon>
        <taxon>Sordariomycetes</taxon>
        <taxon>Hypocreomycetidae</taxon>
        <taxon>Hypocreales</taxon>
        <taxon>Nectriaceae</taxon>
        <taxon>Fusarium</taxon>
        <taxon>Fusarium decemcellulare species complex</taxon>
    </lineage>
</organism>
<sequence length="976" mass="107394">MPESSNLQAALNAATNEVTVAVANLNFDFSLVKIEAPKEYQDIGSILATARKEDAQNGQAHITARRLGALFSSTLPSSPRLIQAYGERCSQIARDIDKIEKPTPGSIFGEYAGLDATSVWAAATSGPTSIQVHLLSCLLARLWSPAEAISIWVELVNERRRRVIKAIEEGEVVPFSDASIAALSFSRKQLAYWDSAARAWLRHADLAESRRLTQLRLIINNIAMPVNTSTNLFESVMEAWMSSMNALERLISGEPLRVTSGGVLLALSAWHIYPDLLAPTSTRQVEVHMGDELIQPGGILTVGIGLASGKEGMAGGVSWSLPLSYYRSHGPPVRRRRALDISNNHVTFDELSIVALGCILRSWQIPISECDQVAVAISHIASSLNQHEQDRTAPRSAHHKESHAKTYVGWLESLATAANLVSQSPDQGRRLLLFGHRRMEWLDSSSHSTPLFGLLNTHRFVRYLKDAESRISLLRRVASKLRCKPHELVIRYALENYDGISEQYGYATALPVNLTGQDKSSNEPKQHQHVRWLPANAISAIEGDHVTPLPVNAVHANTAAANFYWEGAPAPYSSESSDHQKRALRGGSQNVTAFELVCGDPLRAAIFQRRDAHVSPVRDLSIEDVVGYLATDAVDVNSFLQYLGDSDGEGEVARVFSVLSLVRDIHSHLRQPTISLQVASRSITSGSWVPKDLDSSINRMGVPPRLTTAQALSCLILCQSGDIDIDPQYLHNAIAVHLDGFIYVHPSILADPAQEANPTAITRVLGSINRPGVTILLPPGEPMIRYNDPASWRNINHLPFQGEISDEFSRTVLQLNLTEWTMPIAIGAVGDLTLTPTLQEAVVSCFDSTTWIADLDVLNTVCDLRFLRRATPVWDSCPHSTRGKSETSPGFKEMNVTALSNWDELLEVPDTAAIVLCRNNWAARLAATAISVKNRRLTVTLPDDISCNECIYEIMRRELESYDKTCPETGKITFIC</sequence>
<keyword evidence="2" id="KW-1185">Reference proteome</keyword>
<dbReference type="EMBL" id="JANRMS010001664">
    <property type="protein sequence ID" value="KAJ3526808.1"/>
    <property type="molecule type" value="Genomic_DNA"/>
</dbReference>
<evidence type="ECO:0000313" key="1">
    <source>
        <dbReference type="EMBL" id="KAJ3526808.1"/>
    </source>
</evidence>
<dbReference type="Proteomes" id="UP001148629">
    <property type="component" value="Unassembled WGS sequence"/>
</dbReference>
<evidence type="ECO:0000313" key="2">
    <source>
        <dbReference type="Proteomes" id="UP001148629"/>
    </source>
</evidence>